<reference evidence="11 12" key="1">
    <citation type="journal article" date="2014" name="Genome Announc.">
        <title>Draft Genome Sequence of the Iron-Oxidizing, Acidophilic, and Halotolerant 'Thiobacillus prosperus' Type Strain DSM 5130.</title>
        <authorList>
            <person name="Ossandon F.J."/>
            <person name="Cardenas J.P."/>
            <person name="Corbett M."/>
            <person name="Quatrini R."/>
            <person name="Holmes D.S."/>
            <person name="Watkin E."/>
        </authorList>
    </citation>
    <scope>NUCLEOTIDE SEQUENCE [LARGE SCALE GENOMIC DNA]</scope>
    <source>
        <strain evidence="11 12">DSM 5130</strain>
    </source>
</reference>
<dbReference type="PROSITE" id="PS51161">
    <property type="entry name" value="ATP_CONE"/>
    <property type="match status" value="1"/>
</dbReference>
<dbReference type="HAMAP" id="MF_00440">
    <property type="entry name" value="NrdR"/>
    <property type="match status" value="1"/>
</dbReference>
<dbReference type="Pfam" id="PF22811">
    <property type="entry name" value="Zn_ribbon_NrdR"/>
    <property type="match status" value="1"/>
</dbReference>
<keyword evidence="4 8" id="KW-0067">ATP-binding</keyword>
<evidence type="ECO:0000256" key="3">
    <source>
        <dbReference type="ARBA" id="ARBA00022771"/>
    </source>
</evidence>
<keyword evidence="6 8" id="KW-0238">DNA-binding</keyword>
<sequence>MRCPFCQHPDTRVIDSRLSNEGDQVRRRRECVDCGERFTTYETAELNLPRVIKRGGAREPFSEAKLRGGMLHALEKRPVATELVEAAINRIKRRVLAQGERELDAQRIGDWVMDELRALDEVAYVRFASVYMSFEDVAAFREVIERLEREPPPAAREDQIPLLDEDDRPRAGD</sequence>
<dbReference type="Proteomes" id="UP000029273">
    <property type="component" value="Unassembled WGS sequence"/>
</dbReference>
<keyword evidence="2 8" id="KW-0547">Nucleotide-binding</keyword>
<keyword evidence="7 8" id="KW-0804">Transcription</keyword>
<keyword evidence="5 8" id="KW-0805">Transcription regulation</keyword>
<organism evidence="11 12">
    <name type="scientific">Acidihalobacter prosperus</name>
    <dbReference type="NCBI Taxonomy" id="160660"/>
    <lineage>
        <taxon>Bacteria</taxon>
        <taxon>Pseudomonadati</taxon>
        <taxon>Pseudomonadota</taxon>
        <taxon>Gammaproteobacteria</taxon>
        <taxon>Chromatiales</taxon>
        <taxon>Ectothiorhodospiraceae</taxon>
        <taxon>Acidihalobacter</taxon>
    </lineage>
</organism>
<dbReference type="InterPro" id="IPR005144">
    <property type="entry name" value="ATP-cone_dom"/>
</dbReference>
<feature type="region of interest" description="Disordered" evidence="9">
    <location>
        <begin position="148"/>
        <end position="173"/>
    </location>
</feature>
<comment type="function">
    <text evidence="8">Negatively regulates transcription of bacterial ribonucleotide reductase nrd genes and operons by binding to NrdR-boxes.</text>
</comment>
<dbReference type="EMBL" id="JQSG02000006">
    <property type="protein sequence ID" value="OBS08705.1"/>
    <property type="molecule type" value="Genomic_DNA"/>
</dbReference>
<comment type="cofactor">
    <cofactor evidence="8">
        <name>Zn(2+)</name>
        <dbReference type="ChEBI" id="CHEBI:29105"/>
    </cofactor>
    <text evidence="8">Binds 1 zinc ion.</text>
</comment>
<keyword evidence="1 8" id="KW-0678">Repressor</keyword>
<dbReference type="RefSeq" id="WP_038091116.1">
    <property type="nucleotide sequence ID" value="NZ_JQSG02000006.1"/>
</dbReference>
<evidence type="ECO:0000256" key="7">
    <source>
        <dbReference type="ARBA" id="ARBA00023163"/>
    </source>
</evidence>
<dbReference type="GO" id="GO:0003677">
    <property type="term" value="F:DNA binding"/>
    <property type="evidence" value="ECO:0007669"/>
    <property type="project" value="UniProtKB-KW"/>
</dbReference>
<feature type="zinc finger region" evidence="8">
    <location>
        <begin position="3"/>
        <end position="34"/>
    </location>
</feature>
<dbReference type="OrthoDB" id="9807461at2"/>
<dbReference type="Pfam" id="PF03477">
    <property type="entry name" value="ATP-cone"/>
    <property type="match status" value="1"/>
</dbReference>
<protein>
    <recommendedName>
        <fullName evidence="8">Transcriptional repressor NrdR</fullName>
    </recommendedName>
</protein>
<evidence type="ECO:0000256" key="8">
    <source>
        <dbReference type="HAMAP-Rule" id="MF_00440"/>
    </source>
</evidence>
<dbReference type="InterPro" id="IPR003796">
    <property type="entry name" value="RNR_NrdR-like"/>
</dbReference>
<keyword evidence="8" id="KW-0862">Zinc</keyword>
<evidence type="ECO:0000256" key="9">
    <source>
        <dbReference type="SAM" id="MobiDB-lite"/>
    </source>
</evidence>
<dbReference type="STRING" id="160660.BJI67_04750"/>
<evidence type="ECO:0000259" key="10">
    <source>
        <dbReference type="PROSITE" id="PS51161"/>
    </source>
</evidence>
<feature type="compositionally biased region" description="Basic and acidic residues" evidence="9">
    <location>
        <begin position="148"/>
        <end position="159"/>
    </location>
</feature>
<evidence type="ECO:0000256" key="4">
    <source>
        <dbReference type="ARBA" id="ARBA00022840"/>
    </source>
</evidence>
<evidence type="ECO:0000313" key="11">
    <source>
        <dbReference type="EMBL" id="OBS08705.1"/>
    </source>
</evidence>
<comment type="similarity">
    <text evidence="8">Belongs to the NrdR family.</text>
</comment>
<feature type="domain" description="ATP-cone" evidence="10">
    <location>
        <begin position="49"/>
        <end position="139"/>
    </location>
</feature>
<accession>A0A1A6C2D0</accession>
<comment type="caution">
    <text evidence="11">The sequence shown here is derived from an EMBL/GenBank/DDBJ whole genome shotgun (WGS) entry which is preliminary data.</text>
</comment>
<evidence type="ECO:0000256" key="6">
    <source>
        <dbReference type="ARBA" id="ARBA00023125"/>
    </source>
</evidence>
<evidence type="ECO:0000256" key="5">
    <source>
        <dbReference type="ARBA" id="ARBA00023015"/>
    </source>
</evidence>
<gene>
    <name evidence="8" type="primary">nrdR</name>
    <name evidence="11" type="ORF">Thpro_022955</name>
</gene>
<dbReference type="PANTHER" id="PTHR30455:SF2">
    <property type="entry name" value="TRANSCRIPTIONAL REPRESSOR NRDR"/>
    <property type="match status" value="1"/>
</dbReference>
<proteinExistence type="inferred from homology"/>
<keyword evidence="8" id="KW-0479">Metal-binding</keyword>
<evidence type="ECO:0000256" key="1">
    <source>
        <dbReference type="ARBA" id="ARBA00022491"/>
    </source>
</evidence>
<dbReference type="PANTHER" id="PTHR30455">
    <property type="entry name" value="TRANSCRIPTIONAL REPRESSOR NRDR"/>
    <property type="match status" value="1"/>
</dbReference>
<evidence type="ECO:0000256" key="2">
    <source>
        <dbReference type="ARBA" id="ARBA00022741"/>
    </source>
</evidence>
<keyword evidence="12" id="KW-1185">Reference proteome</keyword>
<dbReference type="AlphaFoldDB" id="A0A1A6C2D0"/>
<evidence type="ECO:0000313" key="12">
    <source>
        <dbReference type="Proteomes" id="UP000029273"/>
    </source>
</evidence>
<dbReference type="GO" id="GO:0005524">
    <property type="term" value="F:ATP binding"/>
    <property type="evidence" value="ECO:0007669"/>
    <property type="project" value="UniProtKB-UniRule"/>
</dbReference>
<dbReference type="GO" id="GO:0008270">
    <property type="term" value="F:zinc ion binding"/>
    <property type="evidence" value="ECO:0007669"/>
    <property type="project" value="UniProtKB-UniRule"/>
</dbReference>
<dbReference type="NCBIfam" id="TIGR00244">
    <property type="entry name" value="transcriptional regulator NrdR"/>
    <property type="match status" value="1"/>
</dbReference>
<dbReference type="GO" id="GO:0045892">
    <property type="term" value="P:negative regulation of DNA-templated transcription"/>
    <property type="evidence" value="ECO:0007669"/>
    <property type="project" value="UniProtKB-UniRule"/>
</dbReference>
<dbReference type="InterPro" id="IPR055173">
    <property type="entry name" value="NrdR-like_N"/>
</dbReference>
<keyword evidence="3 8" id="KW-0863">Zinc-finger</keyword>
<name>A0A1A6C2D0_9GAMM</name>